<evidence type="ECO:0000259" key="3">
    <source>
        <dbReference type="Pfam" id="PF00005"/>
    </source>
</evidence>
<protein>
    <recommendedName>
        <fullName evidence="3">ABC transporter domain-containing protein</fullName>
    </recommendedName>
</protein>
<reference evidence="4" key="3">
    <citation type="submission" date="2023-02" db="EMBL/GenBank/DDBJ databases">
        <authorList>
            <person name="Sun Q."/>
            <person name="Mori K."/>
        </authorList>
    </citation>
    <scope>NUCLEOTIDE SEQUENCE</scope>
    <source>
        <strain evidence="4">NBRC 105830</strain>
    </source>
</reference>
<dbReference type="EMBL" id="BSUJ01000001">
    <property type="protein sequence ID" value="GMA18065.1"/>
    <property type="molecule type" value="Genomic_DNA"/>
</dbReference>
<dbReference type="Pfam" id="PF00005">
    <property type="entry name" value="ABC_tran"/>
    <property type="match status" value="1"/>
</dbReference>
<evidence type="ECO:0000256" key="2">
    <source>
        <dbReference type="SAM" id="MobiDB-lite"/>
    </source>
</evidence>
<accession>A0ABQ6HIP8</accession>
<evidence type="ECO:0000313" key="4">
    <source>
        <dbReference type="EMBL" id="GMA18065.1"/>
    </source>
</evidence>
<feature type="region of interest" description="Disordered" evidence="2">
    <location>
        <begin position="142"/>
        <end position="174"/>
    </location>
</feature>
<evidence type="ECO:0000313" key="5">
    <source>
        <dbReference type="EMBL" id="GMA21935.1"/>
    </source>
</evidence>
<dbReference type="Gene3D" id="3.40.50.300">
    <property type="entry name" value="P-loop containing nucleotide triphosphate hydrolases"/>
    <property type="match status" value="1"/>
</dbReference>
<comment type="caution">
    <text evidence="4">The sequence shown here is derived from an EMBL/GenBank/DDBJ whole genome shotgun (WGS) entry which is preliminary data.</text>
</comment>
<dbReference type="InterPro" id="IPR027417">
    <property type="entry name" value="P-loop_NTPase"/>
</dbReference>
<dbReference type="InterPro" id="IPR050153">
    <property type="entry name" value="Metal_Ion_Import_ABC"/>
</dbReference>
<dbReference type="EMBL" id="BSUJ01000001">
    <property type="protein sequence ID" value="GMA21935.1"/>
    <property type="molecule type" value="Genomic_DNA"/>
</dbReference>
<proteinExistence type="predicted"/>
<reference evidence="6" key="2">
    <citation type="journal article" date="2019" name="Int. J. Syst. Evol. Microbiol.">
        <title>The Global Catalogue of Microorganisms (GCM) 10K type strain sequencing project: providing services to taxonomists for standard genome sequencing and annotation.</title>
        <authorList>
            <consortium name="The Broad Institute Genomics Platform"/>
            <consortium name="The Broad Institute Genome Sequencing Center for Infectious Disease"/>
            <person name="Wu L."/>
            <person name="Ma J."/>
        </authorList>
    </citation>
    <scope>NUCLEOTIDE SEQUENCE [LARGE SCALE GENOMIC DNA]</scope>
    <source>
        <strain evidence="6">NBRC 105830</strain>
    </source>
</reference>
<name>A0ABQ6HIP8_9MICO</name>
<feature type="compositionally biased region" description="Basic and acidic residues" evidence="2">
    <location>
        <begin position="142"/>
        <end position="153"/>
    </location>
</feature>
<dbReference type="Proteomes" id="UP001157109">
    <property type="component" value="Unassembled WGS sequence"/>
</dbReference>
<reference evidence="4" key="1">
    <citation type="journal article" date="2014" name="Int. J. Syst. Evol. Microbiol.">
        <title>Complete genome of a new Firmicutes species belonging to the dominant human colonic microbiota ('Ruminococcus bicirculans') reveals two chromosomes and a selective capacity to utilize plant glucans.</title>
        <authorList>
            <consortium name="NISC Comparative Sequencing Program"/>
            <person name="Wegmann U."/>
            <person name="Louis P."/>
            <person name="Goesmann A."/>
            <person name="Henrissat B."/>
            <person name="Duncan S.H."/>
            <person name="Flint H.J."/>
        </authorList>
    </citation>
    <scope>NUCLEOTIDE SEQUENCE</scope>
    <source>
        <strain evidence="4">NBRC 105830</strain>
    </source>
</reference>
<gene>
    <name evidence="4" type="ORF">GCM10025862_00860</name>
    <name evidence="5" type="ORF">GCM10025862_39560</name>
</gene>
<dbReference type="InterPro" id="IPR003439">
    <property type="entry name" value="ABC_transporter-like_ATP-bd"/>
</dbReference>
<organism evidence="4 6">
    <name type="scientific">Arsenicicoccus piscis</name>
    <dbReference type="NCBI Taxonomy" id="673954"/>
    <lineage>
        <taxon>Bacteria</taxon>
        <taxon>Bacillati</taxon>
        <taxon>Actinomycetota</taxon>
        <taxon>Actinomycetes</taxon>
        <taxon>Micrococcales</taxon>
        <taxon>Intrasporangiaceae</taxon>
        <taxon>Arsenicicoccus</taxon>
    </lineage>
</organism>
<feature type="domain" description="ABC transporter" evidence="3">
    <location>
        <begin position="24"/>
        <end position="72"/>
    </location>
</feature>
<dbReference type="SUPFAM" id="SSF52540">
    <property type="entry name" value="P-loop containing nucleoside triphosphate hydrolases"/>
    <property type="match status" value="1"/>
</dbReference>
<evidence type="ECO:0000313" key="6">
    <source>
        <dbReference type="Proteomes" id="UP001157109"/>
    </source>
</evidence>
<sequence length="174" mass="18600">MVAIGRLPHQGLLARLRPVDRQIIASSLEVVGLEGHAREEVSTLSGGQQRRVLVARALAAEPRVLVMDEPTAGVDLTNQRLLTDVIIGLRDQGVAQLIVTHEIDALRPALTRVVAMSGGTVTFDGSLAAYDARAVALLTGHDHHHDDDPDPHAHALGHRHLGLDEPLGRGGHRA</sequence>
<evidence type="ECO:0000256" key="1">
    <source>
        <dbReference type="ARBA" id="ARBA00022448"/>
    </source>
</evidence>
<keyword evidence="6" id="KW-1185">Reference proteome</keyword>
<dbReference type="PANTHER" id="PTHR42734">
    <property type="entry name" value="METAL TRANSPORT SYSTEM ATP-BINDING PROTEIN TM_0124-RELATED"/>
    <property type="match status" value="1"/>
</dbReference>
<keyword evidence="1" id="KW-0813">Transport</keyword>